<dbReference type="EMBL" id="QCXX01000002">
    <property type="protein sequence ID" value="PUV25201.1"/>
    <property type="molecule type" value="Genomic_DNA"/>
</dbReference>
<reference evidence="2 3" key="1">
    <citation type="submission" date="2018-04" db="EMBL/GenBank/DDBJ databases">
        <title>Sphingobacterium sp. M46 Genome.</title>
        <authorList>
            <person name="Cheng J."/>
            <person name="Li Y."/>
        </authorList>
    </citation>
    <scope>NUCLEOTIDE SEQUENCE [LARGE SCALE GENOMIC DNA]</scope>
    <source>
        <strain evidence="2 3">M46</strain>
    </source>
</reference>
<dbReference type="Pfam" id="PF01833">
    <property type="entry name" value="TIG"/>
    <property type="match status" value="2"/>
</dbReference>
<dbReference type="Gene3D" id="2.60.120.260">
    <property type="entry name" value="Galactose-binding domain-like"/>
    <property type="match status" value="1"/>
</dbReference>
<evidence type="ECO:0000313" key="2">
    <source>
        <dbReference type="EMBL" id="PUV25201.1"/>
    </source>
</evidence>
<dbReference type="Proteomes" id="UP000250831">
    <property type="component" value="Unassembled WGS sequence"/>
</dbReference>
<proteinExistence type="predicted"/>
<dbReference type="Pfam" id="PF16351">
    <property type="entry name" value="DUF4979"/>
    <property type="match status" value="1"/>
</dbReference>
<dbReference type="RefSeq" id="WP_108633535.1">
    <property type="nucleotide sequence ID" value="NZ_QCXX01000002.1"/>
</dbReference>
<sequence length="509" mass="54944">MKTRYAVHHSFLGALVLLISFLSSCEKGPDFREFNYPAPVVEDFSPKQGYVGSAVTITGKDFGTTLKAVKVYFGEVRADSVKIVEDNKIVVLAPEQGVTGKLKVEIYGKSDLTKEDFVYMPSAKFISASTDKAQVGDEITVTGENFGTDMQKVKAYIGNVEGTVVSVTPNQIKFKVAEGPSASIVLMVDGQRLVGSYVMVGMEKLTGTLFGHAGSWNNNPATTIQAAVDGDIATYVDGANKIGYMGYDMGAGKGAMVKSVRYAPRSTHASRMLNGEIRGANDPSLSDYVVLHKITATPPAGVYTEANIENEQIFRYIYYYTAEGNGNIAEIEFYGNVVDKPIPVGKLAFEFNTDNEGWVPQQSAIYAASDDALNVTYSQTGTDKRRADLKLTNLPITLHTGNYPIVAIKMKALPVGAVYTFDVSGGAFGNGSKKESKDFVADNVLFWDISVLGQGTNPPVANSPIVFSAGQTFQFKIADIPAETATAGYSVEWIRTFASKEELAKFIGK</sequence>
<dbReference type="AlphaFoldDB" id="A0A363NX24"/>
<organism evidence="2 3">
    <name type="scientific">Sphingobacterium athyrii</name>
    <dbReference type="NCBI Taxonomy" id="2152717"/>
    <lineage>
        <taxon>Bacteria</taxon>
        <taxon>Pseudomonadati</taxon>
        <taxon>Bacteroidota</taxon>
        <taxon>Sphingobacteriia</taxon>
        <taxon>Sphingobacteriales</taxon>
        <taxon>Sphingobacteriaceae</taxon>
        <taxon>Sphingobacterium</taxon>
    </lineage>
</organism>
<dbReference type="OrthoDB" id="633200at2"/>
<protein>
    <recommendedName>
        <fullName evidence="1">IPT/TIG domain-containing protein</fullName>
    </recommendedName>
</protein>
<accession>A0A363NX24</accession>
<dbReference type="Gene3D" id="2.60.40.10">
    <property type="entry name" value="Immunoglobulins"/>
    <property type="match status" value="2"/>
</dbReference>
<dbReference type="CDD" id="cd00102">
    <property type="entry name" value="IPT"/>
    <property type="match status" value="1"/>
</dbReference>
<dbReference type="PROSITE" id="PS51257">
    <property type="entry name" value="PROKAR_LIPOPROTEIN"/>
    <property type="match status" value="1"/>
</dbReference>
<dbReference type="InterPro" id="IPR032502">
    <property type="entry name" value="DUF4979"/>
</dbReference>
<dbReference type="InterPro" id="IPR002909">
    <property type="entry name" value="IPT_dom"/>
</dbReference>
<feature type="domain" description="IPT/TIG" evidence="1">
    <location>
        <begin position="132"/>
        <end position="190"/>
    </location>
</feature>
<dbReference type="InterPro" id="IPR013783">
    <property type="entry name" value="Ig-like_fold"/>
</dbReference>
<evidence type="ECO:0000313" key="3">
    <source>
        <dbReference type="Proteomes" id="UP000250831"/>
    </source>
</evidence>
<comment type="caution">
    <text evidence="2">The sequence shown here is derived from an EMBL/GenBank/DDBJ whole genome shotgun (WGS) entry which is preliminary data.</text>
</comment>
<dbReference type="SUPFAM" id="SSF81296">
    <property type="entry name" value="E set domains"/>
    <property type="match status" value="2"/>
</dbReference>
<evidence type="ECO:0000259" key="1">
    <source>
        <dbReference type="Pfam" id="PF01833"/>
    </source>
</evidence>
<keyword evidence="3" id="KW-1185">Reference proteome</keyword>
<gene>
    <name evidence="2" type="ORF">DCO56_09715</name>
</gene>
<name>A0A363NX24_9SPHI</name>
<dbReference type="InterPro" id="IPR014756">
    <property type="entry name" value="Ig_E-set"/>
</dbReference>
<feature type="domain" description="IPT/TIG" evidence="1">
    <location>
        <begin position="39"/>
        <end position="110"/>
    </location>
</feature>